<proteinExistence type="predicted"/>
<dbReference type="EMBL" id="CP032098">
    <property type="protein sequence ID" value="AXX92502.1"/>
    <property type="molecule type" value="Genomic_DNA"/>
</dbReference>
<evidence type="ECO:0000313" key="5">
    <source>
        <dbReference type="Proteomes" id="UP000262712"/>
    </source>
</evidence>
<dbReference type="EMBL" id="NXFY01000014">
    <property type="protein sequence ID" value="PHO17628.1"/>
    <property type="molecule type" value="Genomic_DNA"/>
</dbReference>
<evidence type="ECO:0000313" key="3">
    <source>
        <dbReference type="EMBL" id="PHO17628.1"/>
    </source>
</evidence>
<evidence type="ECO:0000256" key="1">
    <source>
        <dbReference type="SAM" id="Phobius"/>
    </source>
</evidence>
<protein>
    <submittedName>
        <fullName evidence="3">Uncharacterized protein</fullName>
    </submittedName>
</protein>
<dbReference type="Proteomes" id="UP000262712">
    <property type="component" value="Chromosome"/>
</dbReference>
<feature type="transmembrane region" description="Helical" evidence="1">
    <location>
        <begin position="6"/>
        <end position="27"/>
    </location>
</feature>
<accession>A0A2G1DGK4</accession>
<dbReference type="KEGG" id="amol:AMOL_1533"/>
<dbReference type="AlphaFoldDB" id="A0A2G1DGK4"/>
<keyword evidence="1" id="KW-1133">Transmembrane helix</keyword>
<keyword evidence="4" id="KW-1185">Reference proteome</keyword>
<name>A0A2G1DGK4_9BACT</name>
<dbReference type="Proteomes" id="UP000221222">
    <property type="component" value="Unassembled WGS sequence"/>
</dbReference>
<dbReference type="RefSeq" id="WP_099342841.1">
    <property type="nucleotide sequence ID" value="NZ_CP032098.1"/>
</dbReference>
<keyword evidence="1" id="KW-0812">Transmembrane</keyword>
<reference evidence="2 5" key="2">
    <citation type="submission" date="2018-08" db="EMBL/GenBank/DDBJ databases">
        <title>Complete genome of the Arcobacter molluscorum type strain LMG 25693.</title>
        <authorList>
            <person name="Miller W.G."/>
            <person name="Yee E."/>
            <person name="Bono J.L."/>
        </authorList>
    </citation>
    <scope>NUCLEOTIDE SEQUENCE [LARGE SCALE GENOMIC DNA]</scope>
    <source>
        <strain evidence="2 5">CECT 7696</strain>
    </source>
</reference>
<gene>
    <name evidence="2" type="ORF">AMOL_1533</name>
    <name evidence="3" type="ORF">CPU12_09310</name>
</gene>
<organism evidence="3 4">
    <name type="scientific">Malaciobacter molluscorum LMG 25693</name>
    <dbReference type="NCBI Taxonomy" id="870501"/>
    <lineage>
        <taxon>Bacteria</taxon>
        <taxon>Pseudomonadati</taxon>
        <taxon>Campylobacterota</taxon>
        <taxon>Epsilonproteobacteria</taxon>
        <taxon>Campylobacterales</taxon>
        <taxon>Arcobacteraceae</taxon>
        <taxon>Malaciobacter</taxon>
    </lineage>
</organism>
<evidence type="ECO:0000313" key="2">
    <source>
        <dbReference type="EMBL" id="AXX92502.1"/>
    </source>
</evidence>
<reference evidence="3 4" key="1">
    <citation type="submission" date="2017-09" db="EMBL/GenBank/DDBJ databases">
        <title>Arcobacter canalis sp. nov., a new species isolated from a water canal contaminated with urban sewage.</title>
        <authorList>
            <person name="Perez-Cataluna A."/>
            <person name="Salas-Masso N."/>
            <person name="Figueras M.J."/>
        </authorList>
    </citation>
    <scope>NUCLEOTIDE SEQUENCE [LARGE SCALE GENOMIC DNA]</scope>
    <source>
        <strain evidence="3 4">F98-3</strain>
    </source>
</reference>
<evidence type="ECO:0000313" key="4">
    <source>
        <dbReference type="Proteomes" id="UP000221222"/>
    </source>
</evidence>
<keyword evidence="1" id="KW-0472">Membrane</keyword>
<sequence length="339" mass="41247">MGFIFSAIFLILLVIIASWSLITKFIINKILKKVFDKKLKIYSIFFEYFPFEYLPLVNGNKIVYFYDFIDAEYFKINLLRFESQKHIVRAIARQRDKKNKFIKKTIHFYESLVHEMKDDFFVRIKNENFLAHEPKEILYEVIVFIDETILHETKLCESYEFIKKFVQNNEHVEFKFYSSYFKTDFKDQISKGYFGLCEKIRSNILYNEDVLSVLDQFLFSIKNAKYNYYNKIFDKDEILSDYQNIRRMIFEESFKKNYFLNKEKIYLEVGIDLKSLVKEQFQVTLFKDRAFQIETFLTKKDDSFILEGYVPKEDSKVKQIAFDFKHLSFDIKWKEYKNN</sequence>